<evidence type="ECO:0000313" key="15">
    <source>
        <dbReference type="Proteomes" id="UP001522662"/>
    </source>
</evidence>
<keyword evidence="9" id="KW-0175">Coiled coil</keyword>
<dbReference type="Pfam" id="PF00672">
    <property type="entry name" value="HAMP"/>
    <property type="match status" value="1"/>
</dbReference>
<comment type="subcellular location">
    <subcellularLocation>
        <location evidence="1">Cell membrane</location>
        <topology evidence="1">Multi-pass membrane protein</topology>
    </subcellularLocation>
</comment>
<evidence type="ECO:0000259" key="12">
    <source>
        <dbReference type="PROSITE" id="PS50111"/>
    </source>
</evidence>
<dbReference type="InterPro" id="IPR004089">
    <property type="entry name" value="MCPsignal_dom"/>
</dbReference>
<keyword evidence="14" id="KW-0614">Plasmid</keyword>
<dbReference type="InterPro" id="IPR033480">
    <property type="entry name" value="sCache_2"/>
</dbReference>
<dbReference type="PANTHER" id="PTHR43531">
    <property type="entry name" value="PROTEIN ICFG"/>
    <property type="match status" value="1"/>
</dbReference>
<evidence type="ECO:0000256" key="4">
    <source>
        <dbReference type="ARBA" id="ARBA00022692"/>
    </source>
</evidence>
<dbReference type="Gene3D" id="1.10.287.950">
    <property type="entry name" value="Methyl-accepting chemotaxis protein"/>
    <property type="match status" value="1"/>
</dbReference>
<feature type="domain" description="HAMP" evidence="13">
    <location>
        <begin position="291"/>
        <end position="342"/>
    </location>
</feature>
<dbReference type="SMART" id="SM00283">
    <property type="entry name" value="MA"/>
    <property type="match status" value="1"/>
</dbReference>
<evidence type="ECO:0000256" key="2">
    <source>
        <dbReference type="ARBA" id="ARBA00022475"/>
    </source>
</evidence>
<evidence type="ECO:0000256" key="9">
    <source>
        <dbReference type="SAM" id="Coils"/>
    </source>
</evidence>
<feature type="domain" description="Methyl-accepting transducer" evidence="12">
    <location>
        <begin position="347"/>
        <end position="576"/>
    </location>
</feature>
<dbReference type="SMART" id="SM00304">
    <property type="entry name" value="HAMP"/>
    <property type="match status" value="2"/>
</dbReference>
<comment type="caution">
    <text evidence="14">The sequence shown here is derived from an EMBL/GenBank/DDBJ whole genome shotgun (WGS) entry which is preliminary data.</text>
</comment>
<dbReference type="InterPro" id="IPR051310">
    <property type="entry name" value="MCP_chemotaxis"/>
</dbReference>
<feature type="region of interest" description="Disordered" evidence="10">
    <location>
        <begin position="259"/>
        <end position="295"/>
    </location>
</feature>
<evidence type="ECO:0000256" key="1">
    <source>
        <dbReference type="ARBA" id="ARBA00004651"/>
    </source>
</evidence>
<feature type="coiled-coil region" evidence="9">
    <location>
        <begin position="327"/>
        <end position="386"/>
    </location>
</feature>
<feature type="transmembrane region" description="Helical" evidence="11">
    <location>
        <begin position="6"/>
        <end position="27"/>
    </location>
</feature>
<evidence type="ECO:0000256" key="7">
    <source>
        <dbReference type="ARBA" id="ARBA00029447"/>
    </source>
</evidence>
<keyword evidence="2" id="KW-1003">Cell membrane</keyword>
<dbReference type="SMART" id="SM01049">
    <property type="entry name" value="Cache_2"/>
    <property type="match status" value="1"/>
</dbReference>
<dbReference type="PROSITE" id="PS50885">
    <property type="entry name" value="HAMP"/>
    <property type="match status" value="2"/>
</dbReference>
<dbReference type="PANTHER" id="PTHR43531:SF11">
    <property type="entry name" value="METHYL-ACCEPTING CHEMOTAXIS PROTEIN 3"/>
    <property type="match status" value="1"/>
</dbReference>
<dbReference type="Pfam" id="PF17200">
    <property type="entry name" value="sCache_2"/>
    <property type="match status" value="1"/>
</dbReference>
<organism evidence="14 15">
    <name type="scientific">Peteryoungia algae</name>
    <dbReference type="NCBI Taxonomy" id="2919917"/>
    <lineage>
        <taxon>Bacteria</taxon>
        <taxon>Pseudomonadati</taxon>
        <taxon>Pseudomonadota</taxon>
        <taxon>Alphaproteobacteria</taxon>
        <taxon>Hyphomicrobiales</taxon>
        <taxon>Rhizobiaceae</taxon>
        <taxon>Peteryoungia</taxon>
    </lineage>
</organism>
<dbReference type="RefSeq" id="WP_245135151.1">
    <property type="nucleotide sequence ID" value="NZ_CP128477.1"/>
</dbReference>
<dbReference type="Pfam" id="PF00015">
    <property type="entry name" value="MCPsignal"/>
    <property type="match status" value="1"/>
</dbReference>
<evidence type="ECO:0000256" key="10">
    <source>
        <dbReference type="SAM" id="MobiDB-lite"/>
    </source>
</evidence>
<feature type="transmembrane region" description="Helical" evidence="11">
    <location>
        <begin position="191"/>
        <end position="209"/>
    </location>
</feature>
<evidence type="ECO:0000256" key="11">
    <source>
        <dbReference type="SAM" id="Phobius"/>
    </source>
</evidence>
<evidence type="ECO:0000313" key="14">
    <source>
        <dbReference type="EMBL" id="MCJ8237634.1"/>
    </source>
</evidence>
<dbReference type="SUPFAM" id="SSF58104">
    <property type="entry name" value="Methyl-accepting chemotaxis protein (MCP) signaling domain"/>
    <property type="match status" value="1"/>
</dbReference>
<evidence type="ECO:0000256" key="6">
    <source>
        <dbReference type="ARBA" id="ARBA00023136"/>
    </source>
</evidence>
<dbReference type="EMBL" id="JALAYX010000001">
    <property type="protein sequence ID" value="MCJ8237634.1"/>
    <property type="molecule type" value="Genomic_DNA"/>
</dbReference>
<feature type="compositionally biased region" description="Basic and acidic residues" evidence="10">
    <location>
        <begin position="259"/>
        <end position="292"/>
    </location>
</feature>
<dbReference type="Gene3D" id="3.30.450.20">
    <property type="entry name" value="PAS domain"/>
    <property type="match status" value="1"/>
</dbReference>
<dbReference type="PROSITE" id="PS50111">
    <property type="entry name" value="CHEMOTAXIS_TRANSDUC_2"/>
    <property type="match status" value="1"/>
</dbReference>
<dbReference type="CDD" id="cd11386">
    <property type="entry name" value="MCP_signal"/>
    <property type="match status" value="1"/>
</dbReference>
<keyword evidence="15" id="KW-1185">Reference proteome</keyword>
<reference evidence="14 15" key="1">
    <citation type="submission" date="2022-03" db="EMBL/GenBank/DDBJ databases">
        <title>Rhizobium SSM4.3 sp. nov., isolated from Sediment (Gouqi Island).</title>
        <authorList>
            <person name="Chen G."/>
        </authorList>
    </citation>
    <scope>NUCLEOTIDE SEQUENCE [LARGE SCALE GENOMIC DNA]</scope>
    <source>
        <strain evidence="14 15">SSM4.3</strain>
        <plasmid evidence="14">unnamed</plasmid>
    </source>
</reference>
<evidence type="ECO:0000256" key="5">
    <source>
        <dbReference type="ARBA" id="ARBA00022989"/>
    </source>
</evidence>
<feature type="domain" description="HAMP" evidence="13">
    <location>
        <begin position="210"/>
        <end position="263"/>
    </location>
</feature>
<keyword evidence="6 11" id="KW-0472">Membrane</keyword>
<proteinExistence type="inferred from homology"/>
<keyword evidence="4 11" id="KW-0812">Transmembrane</keyword>
<dbReference type="Proteomes" id="UP001522662">
    <property type="component" value="Unassembled WGS sequence"/>
</dbReference>
<dbReference type="Gene3D" id="6.10.340.10">
    <property type="match status" value="1"/>
</dbReference>
<keyword evidence="5 11" id="KW-1133">Transmembrane helix</keyword>
<evidence type="ECO:0000256" key="8">
    <source>
        <dbReference type="PROSITE-ProRule" id="PRU00284"/>
    </source>
</evidence>
<sequence length="605" mass="65186">MKNAKISSQLITLIAGLMIAFSVVTYLQIRSAAQAVYAERYDMLRMNTEGAISILKHYHQLEVDGKMTREEAQAAGYDAVEAIRFEPDGYFFGYDYAGTRVVYPGKAALGKNFADLVDKDGNRFLMNIIAKARQGGGWTEYDWSKPGQPKEDLYPKAAYSLAFEPWQMTLGTGAYLDDLDATIMEGARSTIILSALVFAFGLASAWLVIRGITRPLASIHSALEAVADENVALEIPHTDMGNEVGMMAKATKTLQQKVRERHAMAAREEEQQRQLDSERQTNADMQRSEAEQQSRVVTTIGSALEQLAEGDLTVRCADLGTKYATLRSNFNEALEHLEAAMAKVNAKGIDIGGSKEEIRRASNELSQRTERQAASLEETSAALDELTVAVRQTADGAQEAAKRVGTVANEAAKSDTIVGQAIDAMSGIEQSSEEIGKIIGVIEDIAFQTNLLALNAGVEAARAGESGKGFAVVAQEVRELAQRSAAAAKEIKDQISRSSGQVGNGVQLVGQAGEALKRISDQIKAASDIVTKIAHSATEQDTTLRSIASSMNQLDTATQQNAAMAEETTASAEVLANDTEDLLNLIRGFKTSQAGAGQPQYRKAS</sequence>
<evidence type="ECO:0000256" key="3">
    <source>
        <dbReference type="ARBA" id="ARBA00022500"/>
    </source>
</evidence>
<dbReference type="InterPro" id="IPR003660">
    <property type="entry name" value="HAMP_dom"/>
</dbReference>
<evidence type="ECO:0000259" key="13">
    <source>
        <dbReference type="PROSITE" id="PS50885"/>
    </source>
</evidence>
<protein>
    <submittedName>
        <fullName evidence="14">Methyl-accepting chemotaxis protein</fullName>
    </submittedName>
</protein>
<keyword evidence="8" id="KW-0807">Transducer</keyword>
<name>A0ABT0CWV2_9HYPH</name>
<accession>A0ABT0CWV2</accession>
<dbReference type="SUPFAM" id="SSF158472">
    <property type="entry name" value="HAMP domain-like"/>
    <property type="match status" value="1"/>
</dbReference>
<gene>
    <name evidence="14" type="ORF">MKJ03_04795</name>
</gene>
<comment type="similarity">
    <text evidence="7">Belongs to the methyl-accepting chemotaxis (MCP) protein family.</text>
</comment>
<keyword evidence="3" id="KW-0145">Chemotaxis</keyword>
<geneLocation type="plasmid" evidence="14">
    <name>unnamed</name>
</geneLocation>